<dbReference type="GO" id="GO:0016787">
    <property type="term" value="F:hydrolase activity"/>
    <property type="evidence" value="ECO:0007669"/>
    <property type="project" value="UniProtKB-KW"/>
</dbReference>
<dbReference type="PANTHER" id="PTHR10161:SF14">
    <property type="entry name" value="TARTRATE-RESISTANT ACID PHOSPHATASE TYPE 5"/>
    <property type="match status" value="1"/>
</dbReference>
<dbReference type="PANTHER" id="PTHR10161">
    <property type="entry name" value="TARTRATE-RESISTANT ACID PHOSPHATASE TYPE 5"/>
    <property type="match status" value="1"/>
</dbReference>
<evidence type="ECO:0000313" key="4">
    <source>
        <dbReference type="EMBL" id="CAE0276780.1"/>
    </source>
</evidence>
<reference evidence="4" key="1">
    <citation type="submission" date="2021-01" db="EMBL/GenBank/DDBJ databases">
        <authorList>
            <person name="Corre E."/>
            <person name="Pelletier E."/>
            <person name="Niang G."/>
            <person name="Scheremetjew M."/>
            <person name="Finn R."/>
            <person name="Kale V."/>
            <person name="Holt S."/>
            <person name="Cochrane G."/>
            <person name="Meng A."/>
            <person name="Brown T."/>
            <person name="Cohen L."/>
        </authorList>
    </citation>
    <scope>NUCLEOTIDE SEQUENCE</scope>
    <source>
        <strain evidence="4">CCAP 955/1</strain>
    </source>
</reference>
<dbReference type="SUPFAM" id="SSF56300">
    <property type="entry name" value="Metallo-dependent phosphatases"/>
    <property type="match status" value="1"/>
</dbReference>
<dbReference type="Gene3D" id="3.60.21.10">
    <property type="match status" value="1"/>
</dbReference>
<organism evidence="4">
    <name type="scientific">Spumella elongata</name>
    <dbReference type="NCBI Taxonomy" id="89044"/>
    <lineage>
        <taxon>Eukaryota</taxon>
        <taxon>Sar</taxon>
        <taxon>Stramenopiles</taxon>
        <taxon>Ochrophyta</taxon>
        <taxon>Chrysophyceae</taxon>
        <taxon>Chromulinales</taxon>
        <taxon>Chromulinaceae</taxon>
        <taxon>Spumella</taxon>
    </lineage>
</organism>
<dbReference type="Pfam" id="PF00149">
    <property type="entry name" value="Metallophos"/>
    <property type="match status" value="1"/>
</dbReference>
<dbReference type="InterPro" id="IPR004843">
    <property type="entry name" value="Calcineurin-like_PHP"/>
</dbReference>
<dbReference type="InterPro" id="IPR051558">
    <property type="entry name" value="Metallophosphoesterase_PAP"/>
</dbReference>
<feature type="domain" description="Calcineurin-like phosphoesterase" evidence="3">
    <location>
        <begin position="8"/>
        <end position="180"/>
    </location>
</feature>
<dbReference type="InterPro" id="IPR029052">
    <property type="entry name" value="Metallo-depent_PP-like"/>
</dbReference>
<evidence type="ECO:0000256" key="1">
    <source>
        <dbReference type="ARBA" id="ARBA00022729"/>
    </source>
</evidence>
<dbReference type="AlphaFoldDB" id="A0A7S3GUF1"/>
<evidence type="ECO:0000256" key="2">
    <source>
        <dbReference type="ARBA" id="ARBA00022801"/>
    </source>
</evidence>
<dbReference type="EMBL" id="HBIC01011244">
    <property type="protein sequence ID" value="CAE0276780.1"/>
    <property type="molecule type" value="Transcribed_RNA"/>
</dbReference>
<keyword evidence="2" id="KW-0378">Hydrolase</keyword>
<keyword evidence="1" id="KW-0732">Signal</keyword>
<proteinExistence type="predicted"/>
<evidence type="ECO:0000259" key="3">
    <source>
        <dbReference type="Pfam" id="PF00149"/>
    </source>
</evidence>
<protein>
    <recommendedName>
        <fullName evidence="3">Calcineurin-like phosphoesterase domain-containing protein</fullName>
    </recommendedName>
</protein>
<accession>A0A7S3GUF1</accession>
<name>A0A7S3GUF1_9STRA</name>
<sequence>MAKISACHEEVDNFFAVALGDNFYQDGVKGVDDPKWSEVFSLPFKDVKCPWYPILGNHDWEGNVQAQIDFRTDSRWQMPNIYYTKTFGRIQLIFIDTTVLCPEISAMFTDKEFPPEPRQKHLDWLDKTLKHSTAEWIVVFGHYPIYSGGSSGIMREMQEVNNVLTKYNNVDCYVSGHDHCLQHLYCDKSKINYFVSGSGCERTYCRNLTGYSVFWVDMEGFLNCTIRGEVMTAIFVSFEGKELYRVDLKRKIKEKG</sequence>
<gene>
    <name evidence="4" type="ORF">SELO1098_LOCUS5610</name>
</gene>